<proteinExistence type="predicted"/>
<dbReference type="AlphaFoldDB" id="A0AAU9RQ13"/>
<gene>
    <name evidence="4" type="ORF">TAV2_LOCUS5577</name>
</gene>
<dbReference type="Proteomes" id="UP000836841">
    <property type="component" value="Chromosome 2"/>
</dbReference>
<accession>A0AAU9RQ13</accession>
<dbReference type="Gene3D" id="2.60.210.10">
    <property type="entry name" value="Apoptosis, Tumor Necrosis Factor Receptor Associated Protein 2, Chain A"/>
    <property type="match status" value="1"/>
</dbReference>
<protein>
    <recommendedName>
        <fullName evidence="3">MATH domain-containing protein</fullName>
    </recommendedName>
</protein>
<reference evidence="4 5" key="1">
    <citation type="submission" date="2022-03" db="EMBL/GenBank/DDBJ databases">
        <authorList>
            <person name="Nunn A."/>
            <person name="Chopra R."/>
            <person name="Nunn A."/>
            <person name="Contreras Garrido A."/>
        </authorList>
    </citation>
    <scope>NUCLEOTIDE SEQUENCE [LARGE SCALE GENOMIC DNA]</scope>
</reference>
<dbReference type="InterPro" id="IPR008974">
    <property type="entry name" value="TRAF-like"/>
</dbReference>
<feature type="coiled-coil region" evidence="2">
    <location>
        <begin position="151"/>
        <end position="185"/>
    </location>
</feature>
<dbReference type="InterPro" id="IPR002083">
    <property type="entry name" value="MATH/TRAF_dom"/>
</dbReference>
<evidence type="ECO:0000256" key="1">
    <source>
        <dbReference type="ARBA" id="ARBA00023054"/>
    </source>
</evidence>
<keyword evidence="5" id="KW-1185">Reference proteome</keyword>
<feature type="domain" description="MATH" evidence="3">
    <location>
        <begin position="2"/>
        <end position="72"/>
    </location>
</feature>
<feature type="non-terminal residue" evidence="4">
    <location>
        <position position="207"/>
    </location>
</feature>
<dbReference type="CDD" id="cd00121">
    <property type="entry name" value="MATH"/>
    <property type="match status" value="1"/>
</dbReference>
<keyword evidence="1 2" id="KW-0175">Coiled coil</keyword>
<dbReference type="SUPFAM" id="SSF49599">
    <property type="entry name" value="TRAF domain-like"/>
    <property type="match status" value="1"/>
</dbReference>
<dbReference type="Pfam" id="PF22486">
    <property type="entry name" value="MATH_2"/>
    <property type="match status" value="1"/>
</dbReference>
<organism evidence="4 5">
    <name type="scientific">Thlaspi arvense</name>
    <name type="common">Field penny-cress</name>
    <dbReference type="NCBI Taxonomy" id="13288"/>
    <lineage>
        <taxon>Eukaryota</taxon>
        <taxon>Viridiplantae</taxon>
        <taxon>Streptophyta</taxon>
        <taxon>Embryophyta</taxon>
        <taxon>Tracheophyta</taxon>
        <taxon>Spermatophyta</taxon>
        <taxon>Magnoliopsida</taxon>
        <taxon>eudicotyledons</taxon>
        <taxon>Gunneridae</taxon>
        <taxon>Pentapetalae</taxon>
        <taxon>rosids</taxon>
        <taxon>malvids</taxon>
        <taxon>Brassicales</taxon>
        <taxon>Brassicaceae</taxon>
        <taxon>Thlaspideae</taxon>
        <taxon>Thlaspi</taxon>
    </lineage>
</organism>
<dbReference type="EMBL" id="OU466858">
    <property type="protein sequence ID" value="CAH2047543.1"/>
    <property type="molecule type" value="Genomic_DNA"/>
</dbReference>
<dbReference type="PANTHER" id="PTHR46236">
    <property type="entry name" value="TRAF-LIKE SUPERFAMILY PROTEIN"/>
    <property type="match status" value="1"/>
</dbReference>
<dbReference type="PANTHER" id="PTHR46236:SF12">
    <property type="entry name" value="MATH DOMAIN-CONTAINING PROTEIN"/>
    <property type="match status" value="1"/>
</dbReference>
<evidence type="ECO:0000313" key="5">
    <source>
        <dbReference type="Proteomes" id="UP000836841"/>
    </source>
</evidence>
<dbReference type="InterPro" id="IPR050804">
    <property type="entry name" value="MCC"/>
</dbReference>
<feature type="non-terminal residue" evidence="4">
    <location>
        <position position="1"/>
    </location>
</feature>
<evidence type="ECO:0000313" key="4">
    <source>
        <dbReference type="EMBL" id="CAH2047543.1"/>
    </source>
</evidence>
<name>A0AAU9RQ13_THLAR</name>
<evidence type="ECO:0000256" key="2">
    <source>
        <dbReference type="SAM" id="Coils"/>
    </source>
</evidence>
<sequence length="207" mass="23741">YLQVYPKGNEFEDHLALYLCVANPESLRVGWKRRASFSFVLLNQSGKELYKTKELWCKLFCDQAPGWVRELFRKHPDITANFKPKIQQVRTSYMNVLPGLIEALNKPPHSLSETELSNASSELIKLTEAGFKLDWLKTKLDGVSLERKKASADDSIRVRELEEQIKNLKAELNKEKEKSATSAAKVMSLEKTVSDIIEQNKKRKMSP</sequence>
<evidence type="ECO:0000259" key="3">
    <source>
        <dbReference type="Pfam" id="PF22486"/>
    </source>
</evidence>